<sequence>MSRVLDVHSRTFLADPAAVGQQLETLASANDDFWVTDLVPPMVLDRGLAVGSSGGHGAVKYSVAKYEPGSLIEFRFDPKIGLDGVHRFEIEGDGEHVTVSHTLEAETSGIMRFMWRPLVLPIHSGVIEDIFDHLERAATGRAHRARPTGSLLRWVSRGIAALESRG</sequence>
<organism evidence="1 2">
    <name type="scientific">Leucobacter viscericola</name>
    <dbReference type="NCBI Taxonomy" id="2714935"/>
    <lineage>
        <taxon>Bacteria</taxon>
        <taxon>Bacillati</taxon>
        <taxon>Actinomycetota</taxon>
        <taxon>Actinomycetes</taxon>
        <taxon>Micrococcales</taxon>
        <taxon>Microbacteriaceae</taxon>
        <taxon>Leucobacter</taxon>
    </lineage>
</organism>
<protein>
    <submittedName>
        <fullName evidence="1">SRPBCC family protein</fullName>
    </submittedName>
</protein>
<keyword evidence="2" id="KW-1185">Reference proteome</keyword>
<accession>A0A6G7XBQ8</accession>
<dbReference type="AlphaFoldDB" id="A0A6G7XBQ8"/>
<reference evidence="1 2" key="1">
    <citation type="submission" date="2020-03" db="EMBL/GenBank/DDBJ databases">
        <title>Leucobacter sp. nov., isolated from beetles.</title>
        <authorList>
            <person name="Hyun D.-W."/>
            <person name="Bae J.-W."/>
        </authorList>
    </citation>
    <scope>NUCLEOTIDE SEQUENCE [LARGE SCALE GENOMIC DNA]</scope>
    <source>
        <strain evidence="1 2">HDW9C</strain>
    </source>
</reference>
<proteinExistence type="predicted"/>
<dbReference type="SUPFAM" id="SSF55961">
    <property type="entry name" value="Bet v1-like"/>
    <property type="match status" value="1"/>
</dbReference>
<dbReference type="Proteomes" id="UP000502677">
    <property type="component" value="Chromosome"/>
</dbReference>
<evidence type="ECO:0000313" key="2">
    <source>
        <dbReference type="Proteomes" id="UP000502677"/>
    </source>
</evidence>
<dbReference type="KEGG" id="lvi:G7068_00230"/>
<dbReference type="RefSeq" id="WP_166287257.1">
    <property type="nucleotide sequence ID" value="NZ_CP049863.1"/>
</dbReference>
<dbReference type="EMBL" id="CP049863">
    <property type="protein sequence ID" value="QIK61811.1"/>
    <property type="molecule type" value="Genomic_DNA"/>
</dbReference>
<gene>
    <name evidence="1" type="ORF">G7068_00230</name>
</gene>
<evidence type="ECO:0000313" key="1">
    <source>
        <dbReference type="EMBL" id="QIK61811.1"/>
    </source>
</evidence>
<name>A0A6G7XBQ8_9MICO</name>